<sequence length="43" mass="5150">MRRLCWCLVVGETRKDTGLRSQAQSYWMVAESKRWFDEKLVVS</sequence>
<organism evidence="1 2">
    <name type="scientific">Helianthus annuus</name>
    <name type="common">Common sunflower</name>
    <dbReference type="NCBI Taxonomy" id="4232"/>
    <lineage>
        <taxon>Eukaryota</taxon>
        <taxon>Viridiplantae</taxon>
        <taxon>Streptophyta</taxon>
        <taxon>Embryophyta</taxon>
        <taxon>Tracheophyta</taxon>
        <taxon>Spermatophyta</taxon>
        <taxon>Magnoliopsida</taxon>
        <taxon>eudicotyledons</taxon>
        <taxon>Gunneridae</taxon>
        <taxon>Pentapetalae</taxon>
        <taxon>asterids</taxon>
        <taxon>campanulids</taxon>
        <taxon>Asterales</taxon>
        <taxon>Asteraceae</taxon>
        <taxon>Asteroideae</taxon>
        <taxon>Heliantheae alliance</taxon>
        <taxon>Heliantheae</taxon>
        <taxon>Helianthus</taxon>
    </lineage>
</organism>
<dbReference type="Proteomes" id="UP000215914">
    <property type="component" value="Unassembled WGS sequence"/>
</dbReference>
<dbReference type="EMBL" id="MNCJ02000332">
    <property type="protein sequence ID" value="KAF5754422.1"/>
    <property type="molecule type" value="Genomic_DNA"/>
</dbReference>
<reference evidence="1" key="1">
    <citation type="journal article" date="2017" name="Nature">
        <title>The sunflower genome provides insights into oil metabolism, flowering and Asterid evolution.</title>
        <authorList>
            <person name="Badouin H."/>
            <person name="Gouzy J."/>
            <person name="Grassa C.J."/>
            <person name="Murat F."/>
            <person name="Staton S.E."/>
            <person name="Cottret L."/>
            <person name="Lelandais-Briere C."/>
            <person name="Owens G.L."/>
            <person name="Carrere S."/>
            <person name="Mayjonade B."/>
            <person name="Legrand L."/>
            <person name="Gill N."/>
            <person name="Kane N.C."/>
            <person name="Bowers J.E."/>
            <person name="Hubner S."/>
            <person name="Bellec A."/>
            <person name="Berard A."/>
            <person name="Berges H."/>
            <person name="Blanchet N."/>
            <person name="Boniface M.C."/>
            <person name="Brunel D."/>
            <person name="Catrice O."/>
            <person name="Chaidir N."/>
            <person name="Claudel C."/>
            <person name="Donnadieu C."/>
            <person name="Faraut T."/>
            <person name="Fievet G."/>
            <person name="Helmstetter N."/>
            <person name="King M."/>
            <person name="Knapp S.J."/>
            <person name="Lai Z."/>
            <person name="Le Paslier M.C."/>
            <person name="Lippi Y."/>
            <person name="Lorenzon L."/>
            <person name="Mandel J.R."/>
            <person name="Marage G."/>
            <person name="Marchand G."/>
            <person name="Marquand E."/>
            <person name="Bret-Mestries E."/>
            <person name="Morien E."/>
            <person name="Nambeesan S."/>
            <person name="Nguyen T."/>
            <person name="Pegot-Espagnet P."/>
            <person name="Pouilly N."/>
            <person name="Raftis F."/>
            <person name="Sallet E."/>
            <person name="Schiex T."/>
            <person name="Thomas J."/>
            <person name="Vandecasteele C."/>
            <person name="Vares D."/>
            <person name="Vear F."/>
            <person name="Vautrin S."/>
            <person name="Crespi M."/>
            <person name="Mangin B."/>
            <person name="Burke J.M."/>
            <person name="Salse J."/>
            <person name="Munos S."/>
            <person name="Vincourt P."/>
            <person name="Rieseberg L.H."/>
            <person name="Langlade N.B."/>
        </authorList>
    </citation>
    <scope>NUCLEOTIDE SEQUENCE</scope>
    <source>
        <tissue evidence="1">Leaves</tissue>
    </source>
</reference>
<keyword evidence="2" id="KW-1185">Reference proteome</keyword>
<protein>
    <submittedName>
        <fullName evidence="1">Uncharacterized protein</fullName>
    </submittedName>
</protein>
<dbReference type="AlphaFoldDB" id="A0A9K3GSR8"/>
<reference evidence="1" key="2">
    <citation type="submission" date="2020-06" db="EMBL/GenBank/DDBJ databases">
        <title>Helianthus annuus Genome sequencing and assembly Release 2.</title>
        <authorList>
            <person name="Gouzy J."/>
            <person name="Langlade N."/>
            <person name="Munos S."/>
        </authorList>
    </citation>
    <scope>NUCLEOTIDE SEQUENCE</scope>
    <source>
        <tissue evidence="1">Leaves</tissue>
    </source>
</reference>
<accession>A0A9K3GSR8</accession>
<proteinExistence type="predicted"/>
<dbReference type="Gramene" id="mRNA:HanXRQr2_Chr17g0790961">
    <property type="protein sequence ID" value="mRNA:HanXRQr2_Chr17g0790961"/>
    <property type="gene ID" value="HanXRQr2_Chr17g0790961"/>
</dbReference>
<evidence type="ECO:0000313" key="2">
    <source>
        <dbReference type="Proteomes" id="UP000215914"/>
    </source>
</evidence>
<comment type="caution">
    <text evidence="1">The sequence shown here is derived from an EMBL/GenBank/DDBJ whole genome shotgun (WGS) entry which is preliminary data.</text>
</comment>
<evidence type="ECO:0000313" key="1">
    <source>
        <dbReference type="EMBL" id="KAF5754422.1"/>
    </source>
</evidence>
<gene>
    <name evidence="1" type="ORF">HanXRQr2_Chr17g0790961</name>
</gene>
<name>A0A9K3GSR8_HELAN</name>